<feature type="transmembrane region" description="Helical" evidence="1">
    <location>
        <begin position="44"/>
        <end position="64"/>
    </location>
</feature>
<evidence type="ECO:0008006" key="4">
    <source>
        <dbReference type="Google" id="ProtNLM"/>
    </source>
</evidence>
<feature type="transmembrane region" description="Helical" evidence="1">
    <location>
        <begin position="70"/>
        <end position="87"/>
    </location>
</feature>
<keyword evidence="1" id="KW-1133">Transmembrane helix</keyword>
<keyword evidence="1" id="KW-0472">Membrane</keyword>
<organism evidence="2 3">
    <name type="scientific">Alkaliphilus flagellatus</name>
    <dbReference type="NCBI Taxonomy" id="2841507"/>
    <lineage>
        <taxon>Bacteria</taxon>
        <taxon>Bacillati</taxon>
        <taxon>Bacillota</taxon>
        <taxon>Clostridia</taxon>
        <taxon>Peptostreptococcales</taxon>
        <taxon>Natronincolaceae</taxon>
        <taxon>Alkaliphilus</taxon>
    </lineage>
</organism>
<proteinExistence type="predicted"/>
<comment type="caution">
    <text evidence="2">The sequence shown here is derived from an EMBL/GenBank/DDBJ whole genome shotgun (WGS) entry which is preliminary data.</text>
</comment>
<evidence type="ECO:0000256" key="1">
    <source>
        <dbReference type="SAM" id="Phobius"/>
    </source>
</evidence>
<dbReference type="EMBL" id="JAHLQK010000004">
    <property type="protein sequence ID" value="MBU5676900.1"/>
    <property type="molecule type" value="Genomic_DNA"/>
</dbReference>
<keyword evidence="1" id="KW-0812">Transmembrane</keyword>
<evidence type="ECO:0000313" key="3">
    <source>
        <dbReference type="Proteomes" id="UP000779508"/>
    </source>
</evidence>
<keyword evidence="3" id="KW-1185">Reference proteome</keyword>
<dbReference type="Proteomes" id="UP000779508">
    <property type="component" value="Unassembled WGS sequence"/>
</dbReference>
<feature type="transmembrane region" description="Helical" evidence="1">
    <location>
        <begin position="212"/>
        <end position="233"/>
    </location>
</feature>
<gene>
    <name evidence="2" type="ORF">KQI88_10775</name>
</gene>
<accession>A0ABS6G336</accession>
<reference evidence="2 3" key="1">
    <citation type="submission" date="2021-06" db="EMBL/GenBank/DDBJ databases">
        <authorList>
            <person name="Sun Q."/>
            <person name="Li D."/>
        </authorList>
    </citation>
    <scope>NUCLEOTIDE SEQUENCE [LARGE SCALE GENOMIC DNA]</scope>
    <source>
        <strain evidence="2 3">MSJ-5</strain>
    </source>
</reference>
<protein>
    <recommendedName>
        <fullName evidence="4">Type II secretion system protein GspF domain-containing protein</fullName>
    </recommendedName>
</protein>
<evidence type="ECO:0000313" key="2">
    <source>
        <dbReference type="EMBL" id="MBU5676900.1"/>
    </source>
</evidence>
<dbReference type="RefSeq" id="WP_216417224.1">
    <property type="nucleotide sequence ID" value="NZ_JAHLQK010000004.1"/>
</dbReference>
<sequence>MSKKYYNSRKIKLKKIKLNSEGKLYRYIDNYLKESGYILYPESYIFLHLLVFLIIFYGGFKIGLDEASKSLIPALLIVVGVLNAAILKKAKDRKNKIRLELCNIQDVMYFQNKIGTSEDIILTYAAEIAKDPLKEPLEYLAAAPKVKKSVEASLENLRKVSDVVELQSFSFILQQRQETGNVSENHKAQSQMMKRNKRLRRKIKRQYKRTKLIAASLMLFTCYVLLLTVPLFAEVLRSLNLMFR</sequence>
<name>A0ABS6G336_9FIRM</name>